<keyword evidence="1" id="KW-0472">Membrane</keyword>
<keyword evidence="1" id="KW-1133">Transmembrane helix</keyword>
<feature type="transmembrane region" description="Helical" evidence="1">
    <location>
        <begin position="219"/>
        <end position="240"/>
    </location>
</feature>
<keyword evidence="1" id="KW-0812">Transmembrane</keyword>
<feature type="transmembrane region" description="Helical" evidence="1">
    <location>
        <begin position="126"/>
        <end position="143"/>
    </location>
</feature>
<feature type="transmembrane region" description="Helical" evidence="1">
    <location>
        <begin position="246"/>
        <end position="262"/>
    </location>
</feature>
<feature type="transmembrane region" description="Helical" evidence="1">
    <location>
        <begin position="274"/>
        <end position="295"/>
    </location>
</feature>
<organism evidence="2 3">
    <name type="scientific">Planktothrix pseudagardhii</name>
    <dbReference type="NCBI Taxonomy" id="132604"/>
    <lineage>
        <taxon>Bacteria</taxon>
        <taxon>Bacillati</taxon>
        <taxon>Cyanobacteriota</taxon>
        <taxon>Cyanophyceae</taxon>
        <taxon>Oscillatoriophycideae</taxon>
        <taxon>Oscillatoriales</taxon>
        <taxon>Microcoleaceae</taxon>
        <taxon>Planktothrix</taxon>
    </lineage>
</organism>
<gene>
    <name evidence="2" type="ORF">NO713_03437</name>
</gene>
<evidence type="ECO:0000313" key="2">
    <source>
        <dbReference type="EMBL" id="CAD5964916.1"/>
    </source>
</evidence>
<dbReference type="Proteomes" id="UP001153719">
    <property type="component" value="Chromosome"/>
</dbReference>
<dbReference type="RefSeq" id="WP_254174240.1">
    <property type="nucleotide sequence ID" value="NZ_LR882967.1"/>
</dbReference>
<feature type="transmembrane region" description="Helical" evidence="1">
    <location>
        <begin position="41"/>
        <end position="61"/>
    </location>
</feature>
<accession>A0A9W4G885</accession>
<protein>
    <submittedName>
        <fullName evidence="2">Uncharacterized protein</fullName>
    </submittedName>
</protein>
<proteinExistence type="predicted"/>
<name>A0A9W4G885_9CYAN</name>
<feature type="transmembrane region" description="Helical" evidence="1">
    <location>
        <begin position="81"/>
        <end position="105"/>
    </location>
</feature>
<evidence type="ECO:0000256" key="1">
    <source>
        <dbReference type="SAM" id="Phobius"/>
    </source>
</evidence>
<keyword evidence="3" id="KW-1185">Reference proteome</keyword>
<dbReference type="AlphaFoldDB" id="A0A9W4G885"/>
<reference evidence="2" key="1">
    <citation type="submission" date="2020-09" db="EMBL/GenBank/DDBJ databases">
        <authorList>
            <person name="Blom J."/>
        </authorList>
    </citation>
    <scope>NUCLEOTIDE SEQUENCE</scope>
    <source>
        <strain evidence="2">No.713</strain>
    </source>
</reference>
<evidence type="ECO:0000313" key="3">
    <source>
        <dbReference type="Proteomes" id="UP001153719"/>
    </source>
</evidence>
<sequence>MQRLLGVAGEYLFELVMVIIAAVSAYDISRIVDHTGTKHKILLLIAVPLLVTGAFWMPGMTHLPATALSLLACALFFRKKMVFAGGCIGLVAYMKLIMFPLPAIFCLTHEVILWDKKNSREHFNRMVIGFTSVSIMMIIILLTRHELLGYIQTQQNNFLYSNSVLVDNSNLGNSFASHLRSIFLLSGGSLRIGLSIIAIISFSGYIATQPTVEKKSKSFLISTLATYIISIIILGLTGIWSHHLQLIYFSQTLILIYIAINFKPKKAFINSSFGIAFVVLAILLSGTLRLTHYVVSPQEIITKISSLTQEPPQTRAFRAIYPNGAAFARLGLNTYIIPYGAANDKLLCPDFAQYPFYSRERLDNILTCIKTSPTLIVDESFSLHHSRVSVLPRDAERKIIMENWNNFVTEGEKIITTQYSCKKLGTVRICNTDKIKLIPFVSL</sequence>
<feature type="transmembrane region" description="Helical" evidence="1">
    <location>
        <begin position="182"/>
        <end position="207"/>
    </location>
</feature>
<dbReference type="KEGG" id="ppsu:NO713_03437"/>
<dbReference type="EMBL" id="LR882967">
    <property type="protein sequence ID" value="CAD5964916.1"/>
    <property type="molecule type" value="Genomic_DNA"/>
</dbReference>
<feature type="transmembrane region" description="Helical" evidence="1">
    <location>
        <begin position="12"/>
        <end position="29"/>
    </location>
</feature>